<sequence length="449" mass="50559">MSLRIRSLFDRRGVAEKKAAHAKAVEVMDEIYDLIEEHCSFGTHIDTELLMTLKTDCRDLDLANHGTYPDPFLPVFFEPLPPEQLPPVDLRDAETKKKYEFTKKVLSGPSHYERTAHDSAHSLSSNIMSTFSTLPREVPGERSLSLKRLSGWLGTDFSPSIIDDEFDNFVFESLEWNPGNAFTTLTSCSTTHVMFSLILGYEPDERLLRAELTSIAAAIITRLADPEYEDHSVIPVMVISLLGRRKVRILQAHNNRGGIVIRKSGFIRFNSPEEATDNMDLLMRFMASNRVGDTVDPKNFFGEKQPETPPTIPGHSAAGSSQEELPEEIPETMSRLSLTIARQGSVRVKNFLRSIRSRPRVISGGRDIFQPGKPESPPRDPSLPFESDPERRLFTRSDEQEVQVPSTSAPKQEGGHPITRSDEHELHRAPVSRDLDPQTPEELSYVPFL</sequence>
<dbReference type="AlphaFoldDB" id="A0A8H3S985"/>
<protein>
    <submittedName>
        <fullName evidence="2">Uncharacterized protein</fullName>
    </submittedName>
</protein>
<feature type="region of interest" description="Disordered" evidence="1">
    <location>
        <begin position="300"/>
        <end position="331"/>
    </location>
</feature>
<reference evidence="2 3" key="1">
    <citation type="submission" date="2020-01" db="EMBL/GenBank/DDBJ databases">
        <title>Draft genome sequence of Aspergillus udagawae IFM 46972.</title>
        <authorList>
            <person name="Takahashi H."/>
            <person name="Yaguchi T."/>
        </authorList>
    </citation>
    <scope>NUCLEOTIDE SEQUENCE [LARGE SCALE GENOMIC DNA]</scope>
    <source>
        <strain evidence="2 3">IFM 46972</strain>
    </source>
</reference>
<dbReference type="EMBL" id="BLKC01000109">
    <property type="protein sequence ID" value="GFF53944.1"/>
    <property type="molecule type" value="Genomic_DNA"/>
</dbReference>
<organism evidence="2 3">
    <name type="scientific">Aspergillus udagawae</name>
    <dbReference type="NCBI Taxonomy" id="91492"/>
    <lineage>
        <taxon>Eukaryota</taxon>
        <taxon>Fungi</taxon>
        <taxon>Dikarya</taxon>
        <taxon>Ascomycota</taxon>
        <taxon>Pezizomycotina</taxon>
        <taxon>Eurotiomycetes</taxon>
        <taxon>Eurotiomycetidae</taxon>
        <taxon>Eurotiales</taxon>
        <taxon>Aspergillaceae</taxon>
        <taxon>Aspergillus</taxon>
        <taxon>Aspergillus subgen. Fumigati</taxon>
    </lineage>
</organism>
<dbReference type="Proteomes" id="UP000465221">
    <property type="component" value="Unassembled WGS sequence"/>
</dbReference>
<name>A0A8H3S985_9EURO</name>
<feature type="compositionally biased region" description="Basic and acidic residues" evidence="1">
    <location>
        <begin position="388"/>
        <end position="399"/>
    </location>
</feature>
<evidence type="ECO:0000313" key="3">
    <source>
        <dbReference type="Proteomes" id="UP000465221"/>
    </source>
</evidence>
<feature type="compositionally biased region" description="Basic and acidic residues" evidence="1">
    <location>
        <begin position="419"/>
        <end position="436"/>
    </location>
</feature>
<proteinExistence type="predicted"/>
<feature type="region of interest" description="Disordered" evidence="1">
    <location>
        <begin position="362"/>
        <end position="449"/>
    </location>
</feature>
<evidence type="ECO:0000313" key="2">
    <source>
        <dbReference type="EMBL" id="GFF53944.1"/>
    </source>
</evidence>
<comment type="caution">
    <text evidence="2">The sequence shown here is derived from an EMBL/GenBank/DDBJ whole genome shotgun (WGS) entry which is preliminary data.</text>
</comment>
<gene>
    <name evidence="2" type="ORF">IFM46972_09900</name>
</gene>
<accession>A0A8H3S985</accession>
<evidence type="ECO:0000256" key="1">
    <source>
        <dbReference type="SAM" id="MobiDB-lite"/>
    </source>
</evidence>